<gene>
    <name evidence="2" type="ORF">DSM101010T_15710</name>
</gene>
<protein>
    <recommendedName>
        <fullName evidence="1">Glycosyl transferase family 1 domain-containing protein</fullName>
    </recommendedName>
</protein>
<dbReference type="InterPro" id="IPR001296">
    <property type="entry name" value="Glyco_trans_1"/>
</dbReference>
<dbReference type="Pfam" id="PF00534">
    <property type="entry name" value="Glycos_transf_1"/>
    <property type="match status" value="1"/>
</dbReference>
<name>A0A7J0BHR0_9BACT</name>
<dbReference type="AlphaFoldDB" id="A0A7J0BHR0"/>
<organism evidence="2 3">
    <name type="scientific">Desulfovibrio subterraneus</name>
    <dbReference type="NCBI Taxonomy" id="2718620"/>
    <lineage>
        <taxon>Bacteria</taxon>
        <taxon>Pseudomonadati</taxon>
        <taxon>Thermodesulfobacteriota</taxon>
        <taxon>Desulfovibrionia</taxon>
        <taxon>Desulfovibrionales</taxon>
        <taxon>Desulfovibrionaceae</taxon>
        <taxon>Desulfovibrio</taxon>
    </lineage>
</organism>
<keyword evidence="3" id="KW-1185">Reference proteome</keyword>
<dbReference type="SUPFAM" id="SSF53756">
    <property type="entry name" value="UDP-Glycosyltransferase/glycogen phosphorylase"/>
    <property type="match status" value="1"/>
</dbReference>
<accession>A0A7J0BHR0</accession>
<sequence>MKSDNLPLKILSVGRMVEKKGFDSLLEALRRLREQGIAFEAEIVGNGPLQSELERQADEAGLQDCVRFAGALPSERVLERVRACDVFALCCREAANGDMDGIPVVLMEAMACGKPVVSSRISGIPELVDGQCGFLADPEDAATVAAYFSRLTDDRELGRRMGRAGQDKIRKQYLRSRQIDDLLRLIVGMQEDC</sequence>
<feature type="domain" description="Glycosyl transferase family 1" evidence="1">
    <location>
        <begin position="8"/>
        <end position="166"/>
    </location>
</feature>
<dbReference type="Proteomes" id="UP000503840">
    <property type="component" value="Unassembled WGS sequence"/>
</dbReference>
<evidence type="ECO:0000259" key="1">
    <source>
        <dbReference type="Pfam" id="PF00534"/>
    </source>
</evidence>
<proteinExistence type="predicted"/>
<dbReference type="EMBL" id="BLVO01000013">
    <property type="protein sequence ID" value="GFM33206.1"/>
    <property type="molecule type" value="Genomic_DNA"/>
</dbReference>
<comment type="caution">
    <text evidence="2">The sequence shown here is derived from an EMBL/GenBank/DDBJ whole genome shotgun (WGS) entry which is preliminary data.</text>
</comment>
<dbReference type="PANTHER" id="PTHR45947">
    <property type="entry name" value="SULFOQUINOVOSYL TRANSFERASE SQD2"/>
    <property type="match status" value="1"/>
</dbReference>
<evidence type="ECO:0000313" key="3">
    <source>
        <dbReference type="Proteomes" id="UP000503840"/>
    </source>
</evidence>
<dbReference type="Gene3D" id="3.40.50.2000">
    <property type="entry name" value="Glycogen Phosphorylase B"/>
    <property type="match status" value="1"/>
</dbReference>
<dbReference type="GO" id="GO:0016757">
    <property type="term" value="F:glycosyltransferase activity"/>
    <property type="evidence" value="ECO:0007669"/>
    <property type="project" value="InterPro"/>
</dbReference>
<evidence type="ECO:0000313" key="2">
    <source>
        <dbReference type="EMBL" id="GFM33206.1"/>
    </source>
</evidence>
<dbReference type="InterPro" id="IPR050194">
    <property type="entry name" value="Glycosyltransferase_grp1"/>
</dbReference>
<dbReference type="PANTHER" id="PTHR45947:SF3">
    <property type="entry name" value="SULFOQUINOVOSYL TRANSFERASE SQD2"/>
    <property type="match status" value="1"/>
</dbReference>
<reference evidence="2 3" key="1">
    <citation type="submission" date="2020-05" db="EMBL/GenBank/DDBJ databases">
        <title>Draft genome sequence of Desulfovibrio sp. strain HN2T.</title>
        <authorList>
            <person name="Ueno A."/>
            <person name="Tamazawa S."/>
            <person name="Tamamura S."/>
            <person name="Murakami T."/>
            <person name="Kiyama T."/>
            <person name="Inomata H."/>
            <person name="Amano Y."/>
            <person name="Miyakawa K."/>
            <person name="Tamaki H."/>
            <person name="Naganuma T."/>
            <person name="Kaneko K."/>
        </authorList>
    </citation>
    <scope>NUCLEOTIDE SEQUENCE [LARGE SCALE GENOMIC DNA]</scope>
    <source>
        <strain evidence="2 3">HN2</strain>
    </source>
</reference>